<reference evidence="2 3" key="1">
    <citation type="submission" date="2019-01" db="EMBL/GenBank/DDBJ databases">
        <title>Genome sequence of the Antarctic species Gelidibacter gilvus ACAM 158(T).</title>
        <authorList>
            <person name="Bowman J.P."/>
        </authorList>
    </citation>
    <scope>NUCLEOTIDE SEQUENCE [LARGE SCALE GENOMIC DNA]</scope>
    <source>
        <strain evidence="2 3">IC158</strain>
    </source>
</reference>
<dbReference type="SUPFAM" id="SSF52833">
    <property type="entry name" value="Thioredoxin-like"/>
    <property type="match status" value="1"/>
</dbReference>
<dbReference type="Proteomes" id="UP000289792">
    <property type="component" value="Unassembled WGS sequence"/>
</dbReference>
<name>A0A4Q0XEH7_9FLAO</name>
<protein>
    <submittedName>
        <fullName evidence="2">Thioredoxin family protein</fullName>
    </submittedName>
</protein>
<dbReference type="InterPro" id="IPR047262">
    <property type="entry name" value="PRX-like1"/>
</dbReference>
<proteinExistence type="predicted"/>
<dbReference type="InterPro" id="IPR000866">
    <property type="entry name" value="AhpC/TSA"/>
</dbReference>
<evidence type="ECO:0000259" key="1">
    <source>
        <dbReference type="PROSITE" id="PS51352"/>
    </source>
</evidence>
<dbReference type="InterPro" id="IPR036249">
    <property type="entry name" value="Thioredoxin-like_sf"/>
</dbReference>
<dbReference type="PROSITE" id="PS51352">
    <property type="entry name" value="THIOREDOXIN_2"/>
    <property type="match status" value="1"/>
</dbReference>
<organism evidence="2 3">
    <name type="scientific">Gelidibacter gilvus</name>
    <dbReference type="NCBI Taxonomy" id="59602"/>
    <lineage>
        <taxon>Bacteria</taxon>
        <taxon>Pseudomonadati</taxon>
        <taxon>Bacteroidota</taxon>
        <taxon>Flavobacteriia</taxon>
        <taxon>Flavobacteriales</taxon>
        <taxon>Flavobacteriaceae</taxon>
        <taxon>Gelidibacter</taxon>
    </lineage>
</organism>
<dbReference type="Gene3D" id="3.40.30.10">
    <property type="entry name" value="Glutaredoxin"/>
    <property type="match status" value="1"/>
</dbReference>
<dbReference type="PANTHER" id="PTHR43640:SF1">
    <property type="entry name" value="THIOREDOXIN-DEPENDENT PEROXIREDOXIN"/>
    <property type="match status" value="1"/>
</dbReference>
<dbReference type="Pfam" id="PF00578">
    <property type="entry name" value="AhpC-TSA"/>
    <property type="match status" value="1"/>
</dbReference>
<feature type="domain" description="Thioredoxin" evidence="1">
    <location>
        <begin position="9"/>
        <end position="165"/>
    </location>
</feature>
<dbReference type="EMBL" id="SDDZ01000010">
    <property type="protein sequence ID" value="RXJ45820.1"/>
    <property type="molecule type" value="Genomic_DNA"/>
</dbReference>
<dbReference type="InterPro" id="IPR013766">
    <property type="entry name" value="Thioredoxin_domain"/>
</dbReference>
<gene>
    <name evidence="2" type="ORF">ESZ48_14665</name>
</gene>
<comment type="caution">
    <text evidence="2">The sequence shown here is derived from an EMBL/GenBank/DDBJ whole genome shotgun (WGS) entry which is preliminary data.</text>
</comment>
<sequence length="189" mass="21128">MAQTPSNMLPLGTKAPFFKLMDTVSDEKLTLDDCKGLNGTVIMFICNHCPFVIHVNSKLVQLAKEYKSKGIDFVAISSNDIENYPQDGPKFMKKTAIDEGYIFPYLYDQTQEVAKAYNAACTPDFYVFDAHLELVYRGQLDGSRPGNDIPVTGEDIGNALNALLNNQPISQDQKPSIGCNIKWRPENRK</sequence>
<dbReference type="AlphaFoldDB" id="A0A4Q0XEH7"/>
<evidence type="ECO:0000313" key="2">
    <source>
        <dbReference type="EMBL" id="RXJ45820.1"/>
    </source>
</evidence>
<dbReference type="PANTHER" id="PTHR43640">
    <property type="entry name" value="OS07G0260300 PROTEIN"/>
    <property type="match status" value="1"/>
</dbReference>
<dbReference type="CDD" id="cd02969">
    <property type="entry name" value="PRX_like1"/>
    <property type="match status" value="1"/>
</dbReference>
<keyword evidence="3" id="KW-1185">Reference proteome</keyword>
<dbReference type="RefSeq" id="WP_129018251.1">
    <property type="nucleotide sequence ID" value="NZ_SDDZ01000010.1"/>
</dbReference>
<accession>A0A4Q0XEH7</accession>
<dbReference type="GO" id="GO:0016209">
    <property type="term" value="F:antioxidant activity"/>
    <property type="evidence" value="ECO:0007669"/>
    <property type="project" value="InterPro"/>
</dbReference>
<evidence type="ECO:0000313" key="3">
    <source>
        <dbReference type="Proteomes" id="UP000289792"/>
    </source>
</evidence>
<dbReference type="OrthoDB" id="9809746at2"/>
<dbReference type="GO" id="GO:0016491">
    <property type="term" value="F:oxidoreductase activity"/>
    <property type="evidence" value="ECO:0007669"/>
    <property type="project" value="InterPro"/>
</dbReference>